<dbReference type="PANTHER" id="PTHR43687">
    <property type="entry name" value="ADENYLYLSULFATE REDUCTASE, BETA SUBUNIT"/>
    <property type="match status" value="1"/>
</dbReference>
<evidence type="ECO:0000256" key="4">
    <source>
        <dbReference type="ARBA" id="ARBA00022737"/>
    </source>
</evidence>
<dbReference type="STRING" id="592015.HMPREF1705_03847"/>
<accession>A0A0T5X8G1</accession>
<evidence type="ECO:0000256" key="1">
    <source>
        <dbReference type="ARBA" id="ARBA00022448"/>
    </source>
</evidence>
<organism evidence="9 10">
    <name type="scientific">Acetomicrobium hydrogeniformans ATCC BAA-1850</name>
    <dbReference type="NCBI Taxonomy" id="592015"/>
    <lineage>
        <taxon>Bacteria</taxon>
        <taxon>Thermotogati</taxon>
        <taxon>Synergistota</taxon>
        <taxon>Synergistia</taxon>
        <taxon>Synergistales</taxon>
        <taxon>Acetomicrobiaceae</taxon>
        <taxon>Acetomicrobium</taxon>
    </lineage>
</organism>
<dbReference type="EMBL" id="ACJX03000001">
    <property type="protein sequence ID" value="KRT34614.1"/>
    <property type="molecule type" value="Genomic_DNA"/>
</dbReference>
<dbReference type="Gene3D" id="3.30.70.20">
    <property type="match status" value="2"/>
</dbReference>
<evidence type="ECO:0000313" key="9">
    <source>
        <dbReference type="EMBL" id="KRT34614.1"/>
    </source>
</evidence>
<comment type="caution">
    <text evidence="9">The sequence shown here is derived from an EMBL/GenBank/DDBJ whole genome shotgun (WGS) entry which is preliminary data.</text>
</comment>
<feature type="domain" description="4Fe-4S ferredoxin-type" evidence="8">
    <location>
        <begin position="128"/>
        <end position="151"/>
    </location>
</feature>
<keyword evidence="2" id="KW-0004">4Fe-4S</keyword>
<feature type="domain" description="4Fe-4S ferredoxin-type" evidence="8">
    <location>
        <begin position="65"/>
        <end position="94"/>
    </location>
</feature>
<name>A0A0T5X8G1_9BACT</name>
<keyword evidence="3" id="KW-0479">Metal-binding</keyword>
<dbReference type="eggNOG" id="COG1142">
    <property type="taxonomic scope" value="Bacteria"/>
</dbReference>
<evidence type="ECO:0000313" key="10">
    <source>
        <dbReference type="Proteomes" id="UP000005273"/>
    </source>
</evidence>
<evidence type="ECO:0000256" key="2">
    <source>
        <dbReference type="ARBA" id="ARBA00022485"/>
    </source>
</evidence>
<sequence length="151" mass="16820">MTQRHFRFALGGKEIYKATKGGKGMKWLATYPEKCVGCESCMLTCSKTWFKEEDKELSRIQVSSSESGYAINVCNQCGECIDYCPTLAIKRDNSGVVRIDESKCVGCLMCAGFCPTESMFVVEKREKPFKCIACGICSKECPSEALELKQD</sequence>
<dbReference type="PROSITE" id="PS00198">
    <property type="entry name" value="4FE4S_FER_1"/>
    <property type="match status" value="2"/>
</dbReference>
<protein>
    <submittedName>
        <fullName evidence="9">4Fe-4S binding domain protein</fullName>
    </submittedName>
</protein>
<evidence type="ECO:0000259" key="8">
    <source>
        <dbReference type="PROSITE" id="PS51379"/>
    </source>
</evidence>
<dbReference type="Pfam" id="PF12800">
    <property type="entry name" value="Fer4_4"/>
    <property type="match status" value="1"/>
</dbReference>
<dbReference type="PANTHER" id="PTHR43687:SF6">
    <property type="entry name" value="L-ASPARTATE SEMIALDEHYDE SULFURTRANSFERASE IRON-SULFUR SUBUNIT"/>
    <property type="match status" value="1"/>
</dbReference>
<dbReference type="Pfam" id="PF00037">
    <property type="entry name" value="Fer4"/>
    <property type="match status" value="1"/>
</dbReference>
<keyword evidence="1" id="KW-0813">Transport</keyword>
<dbReference type="Pfam" id="PF12838">
    <property type="entry name" value="Fer4_7"/>
    <property type="match status" value="1"/>
</dbReference>
<evidence type="ECO:0000256" key="3">
    <source>
        <dbReference type="ARBA" id="ARBA00022723"/>
    </source>
</evidence>
<dbReference type="InterPro" id="IPR017896">
    <property type="entry name" value="4Fe4S_Fe-S-bd"/>
</dbReference>
<reference evidence="10" key="1">
    <citation type="submission" date="2012-09" db="EMBL/GenBank/DDBJ databases">
        <authorList>
            <person name="Weinstock G."/>
            <person name="Sodergren E."/>
            <person name="Clifton S."/>
            <person name="Fulton L."/>
            <person name="Fulton B."/>
            <person name="Courtney L."/>
            <person name="Fronick C."/>
            <person name="Harrison M."/>
            <person name="Strong C."/>
            <person name="Farmer C."/>
            <person name="Delehaunty K."/>
            <person name="Markovic C."/>
            <person name="Hall O."/>
            <person name="Minx P."/>
            <person name="Tomlinson C."/>
            <person name="Mitreva M."/>
            <person name="Nelson J."/>
            <person name="Hou S."/>
            <person name="Wollam A."/>
            <person name="Pepin K.H."/>
            <person name="Johnson M."/>
            <person name="Bhonagiri V."/>
            <person name="Nash W.E."/>
            <person name="Suruliraj S."/>
            <person name="Warren W."/>
            <person name="Chinwalla A."/>
            <person name="Mardis E.R."/>
            <person name="Wilson R.K."/>
        </authorList>
    </citation>
    <scope>NUCLEOTIDE SEQUENCE [LARGE SCALE GENOMIC DNA]</scope>
    <source>
        <strain evidence="10">OS1</strain>
    </source>
</reference>
<dbReference type="PROSITE" id="PS51379">
    <property type="entry name" value="4FE4S_FER_2"/>
    <property type="match status" value="4"/>
</dbReference>
<keyword evidence="4" id="KW-0677">Repeat</keyword>
<keyword evidence="5" id="KW-0249">Electron transport</keyword>
<keyword evidence="10" id="KW-1185">Reference proteome</keyword>
<dbReference type="AlphaFoldDB" id="A0A0T5X8G1"/>
<feature type="domain" description="4Fe-4S ferredoxin-type" evidence="8">
    <location>
        <begin position="95"/>
        <end position="124"/>
    </location>
</feature>
<dbReference type="Proteomes" id="UP000005273">
    <property type="component" value="Unassembled WGS sequence"/>
</dbReference>
<dbReference type="InterPro" id="IPR017900">
    <property type="entry name" value="4Fe4S_Fe_S_CS"/>
</dbReference>
<gene>
    <name evidence="9" type="ORF">HMPREF1705_03847</name>
</gene>
<evidence type="ECO:0000256" key="6">
    <source>
        <dbReference type="ARBA" id="ARBA00023004"/>
    </source>
</evidence>
<feature type="domain" description="4Fe-4S ferredoxin-type" evidence="8">
    <location>
        <begin position="25"/>
        <end position="55"/>
    </location>
</feature>
<dbReference type="CDD" id="cd16372">
    <property type="entry name" value="DMSOR_beta_like"/>
    <property type="match status" value="1"/>
</dbReference>
<proteinExistence type="predicted"/>
<keyword evidence="7" id="KW-0411">Iron-sulfur</keyword>
<evidence type="ECO:0000256" key="7">
    <source>
        <dbReference type="ARBA" id="ARBA00023014"/>
    </source>
</evidence>
<dbReference type="InterPro" id="IPR050572">
    <property type="entry name" value="Fe-S_Ferredoxin"/>
</dbReference>
<keyword evidence="6" id="KW-0408">Iron</keyword>
<dbReference type="GO" id="GO:0046872">
    <property type="term" value="F:metal ion binding"/>
    <property type="evidence" value="ECO:0007669"/>
    <property type="project" value="UniProtKB-KW"/>
</dbReference>
<dbReference type="GO" id="GO:0051539">
    <property type="term" value="F:4 iron, 4 sulfur cluster binding"/>
    <property type="evidence" value="ECO:0007669"/>
    <property type="project" value="UniProtKB-KW"/>
</dbReference>
<dbReference type="SUPFAM" id="SSF54862">
    <property type="entry name" value="4Fe-4S ferredoxins"/>
    <property type="match status" value="1"/>
</dbReference>
<evidence type="ECO:0000256" key="5">
    <source>
        <dbReference type="ARBA" id="ARBA00022982"/>
    </source>
</evidence>